<name>W4M405_9BACT</name>
<accession>W4M405</accession>
<dbReference type="InterPro" id="IPR030678">
    <property type="entry name" value="Peptide/Ni-bd"/>
</dbReference>
<dbReference type="PIRSF" id="PIRSF002741">
    <property type="entry name" value="MppA"/>
    <property type="match status" value="1"/>
</dbReference>
<evidence type="ECO:0000259" key="3">
    <source>
        <dbReference type="Pfam" id="PF00496"/>
    </source>
</evidence>
<dbReference type="InterPro" id="IPR019546">
    <property type="entry name" value="TAT_signal_bac_arc"/>
</dbReference>
<dbReference type="GO" id="GO:0043190">
    <property type="term" value="C:ATP-binding cassette (ABC) transporter complex"/>
    <property type="evidence" value="ECO:0007669"/>
    <property type="project" value="InterPro"/>
</dbReference>
<reference evidence="4 5" key="1">
    <citation type="journal article" date="2014" name="Nature">
        <title>An environmental bacterial taxon with a large and distinct metabolic repertoire.</title>
        <authorList>
            <person name="Wilson M.C."/>
            <person name="Mori T."/>
            <person name="Ruckert C."/>
            <person name="Uria A.R."/>
            <person name="Helf M.J."/>
            <person name="Takada K."/>
            <person name="Gernert C."/>
            <person name="Steffens U.A."/>
            <person name="Heycke N."/>
            <person name="Schmitt S."/>
            <person name="Rinke C."/>
            <person name="Helfrich E.J."/>
            <person name="Brachmann A.O."/>
            <person name="Gurgui C."/>
            <person name="Wakimoto T."/>
            <person name="Kracht M."/>
            <person name="Crusemann M."/>
            <person name="Hentschel U."/>
            <person name="Abe I."/>
            <person name="Matsunaga S."/>
            <person name="Kalinowski J."/>
            <person name="Takeyama H."/>
            <person name="Piel J."/>
        </authorList>
    </citation>
    <scope>NUCLEOTIDE SEQUENCE [LARGE SCALE GENOMIC DNA]</scope>
    <source>
        <strain evidence="5">TSY2</strain>
    </source>
</reference>
<dbReference type="HOGENOM" id="CLU_017028_7_3_7"/>
<dbReference type="Proteomes" id="UP000019140">
    <property type="component" value="Unassembled WGS sequence"/>
</dbReference>
<dbReference type="Gene3D" id="3.40.190.10">
    <property type="entry name" value="Periplasmic binding protein-like II"/>
    <property type="match status" value="1"/>
</dbReference>
<dbReference type="GO" id="GO:0015833">
    <property type="term" value="P:peptide transport"/>
    <property type="evidence" value="ECO:0007669"/>
    <property type="project" value="TreeGrafter"/>
</dbReference>
<evidence type="ECO:0000256" key="1">
    <source>
        <dbReference type="ARBA" id="ARBA00005695"/>
    </source>
</evidence>
<comment type="similarity">
    <text evidence="1">Belongs to the bacterial solute-binding protein 5 family.</text>
</comment>
<organism evidence="4 5">
    <name type="scientific">Candidatus Entotheonella gemina</name>
    <dbReference type="NCBI Taxonomy" id="1429439"/>
    <lineage>
        <taxon>Bacteria</taxon>
        <taxon>Pseudomonadati</taxon>
        <taxon>Nitrospinota/Tectimicrobiota group</taxon>
        <taxon>Candidatus Tectimicrobiota</taxon>
        <taxon>Candidatus Entotheonellia</taxon>
        <taxon>Candidatus Entotheonellales</taxon>
        <taxon>Candidatus Entotheonellaceae</taxon>
        <taxon>Candidatus Entotheonella</taxon>
    </lineage>
</organism>
<dbReference type="CDD" id="cd00995">
    <property type="entry name" value="PBP2_NikA_DppA_OppA_like"/>
    <property type="match status" value="1"/>
</dbReference>
<comment type="caution">
    <text evidence="4">The sequence shown here is derived from an EMBL/GenBank/DDBJ whole genome shotgun (WGS) entry which is preliminary data.</text>
</comment>
<dbReference type="Pfam" id="PF00496">
    <property type="entry name" value="SBP_bac_5"/>
    <property type="match status" value="1"/>
</dbReference>
<feature type="domain" description="Solute-binding protein family 5" evidence="3">
    <location>
        <begin position="90"/>
        <end position="453"/>
    </location>
</feature>
<protein>
    <recommendedName>
        <fullName evidence="3">Solute-binding protein family 5 domain-containing protein</fullName>
    </recommendedName>
</protein>
<keyword evidence="5" id="KW-1185">Reference proteome</keyword>
<gene>
    <name evidence="4" type="ORF">ETSY2_26050</name>
</gene>
<proteinExistence type="inferred from homology"/>
<dbReference type="InterPro" id="IPR000914">
    <property type="entry name" value="SBP_5_dom"/>
</dbReference>
<dbReference type="GO" id="GO:0030288">
    <property type="term" value="C:outer membrane-bounded periplasmic space"/>
    <property type="evidence" value="ECO:0007669"/>
    <property type="project" value="UniProtKB-ARBA"/>
</dbReference>
<evidence type="ECO:0000256" key="2">
    <source>
        <dbReference type="ARBA" id="ARBA00022729"/>
    </source>
</evidence>
<evidence type="ECO:0000313" key="5">
    <source>
        <dbReference type="Proteomes" id="UP000019140"/>
    </source>
</evidence>
<dbReference type="Gene3D" id="3.10.105.10">
    <property type="entry name" value="Dipeptide-binding Protein, Domain 3"/>
    <property type="match status" value="1"/>
</dbReference>
<dbReference type="InterPro" id="IPR039424">
    <property type="entry name" value="SBP_5"/>
</dbReference>
<keyword evidence="2" id="KW-0732">Signal</keyword>
<dbReference type="PANTHER" id="PTHR30290:SF38">
    <property type="entry name" value="D,D-DIPEPTIDE-BINDING PERIPLASMIC PROTEIN DDPA-RELATED"/>
    <property type="match status" value="1"/>
</dbReference>
<dbReference type="NCBIfam" id="TIGR01409">
    <property type="entry name" value="TAT_signal_seq"/>
    <property type="match status" value="1"/>
</dbReference>
<dbReference type="AlphaFoldDB" id="W4M405"/>
<evidence type="ECO:0000313" key="4">
    <source>
        <dbReference type="EMBL" id="ETX04915.1"/>
    </source>
</evidence>
<dbReference type="GO" id="GO:1904680">
    <property type="term" value="F:peptide transmembrane transporter activity"/>
    <property type="evidence" value="ECO:0007669"/>
    <property type="project" value="TreeGrafter"/>
</dbReference>
<dbReference type="PANTHER" id="PTHR30290">
    <property type="entry name" value="PERIPLASMIC BINDING COMPONENT OF ABC TRANSPORTER"/>
    <property type="match status" value="1"/>
</dbReference>
<dbReference type="EMBL" id="AZHX01001087">
    <property type="protein sequence ID" value="ETX04915.1"/>
    <property type="molecule type" value="Genomic_DNA"/>
</dbReference>
<dbReference type="SUPFAM" id="SSF53850">
    <property type="entry name" value="Periplasmic binding protein-like II"/>
    <property type="match status" value="1"/>
</dbReference>
<dbReference type="InterPro" id="IPR006311">
    <property type="entry name" value="TAT_signal"/>
</dbReference>
<dbReference type="PROSITE" id="PS51318">
    <property type="entry name" value="TAT"/>
    <property type="match status" value="1"/>
</dbReference>
<sequence length="539" mass="60461">MFQDVQKSESELSRRDFLTATGTAVAGAAAMGLAAQAQAGEPKPGKGGTLRIATRGDAQGLEPHRNNYYYVSNPIAWIGMGLLDLNPKLEPVPGIATSWEASKDLLTYTFKLRKGALFHNGREIDAAAVNWNFERMQDPKRTMSFVRSALVNLKETEVVDKYTLRCHLHFPSAAFPANVVYYPCHLMAPDTEEQAAVHPICAGPFKFVKWDRFALTILERFENFYETDAEGNPLPYLERIEGRPKKEDAVRLTSLRAGEIDLIDNMAYTDAATFPKRFGDKFQTWDIQALGTAFITFNLDKGPFAYSNPDGKKLRQAAAYATDLDAIDRAVFYGRGDIATGYFPSVSPWHASPEGWKGKYDPDKAKFLLKQAKAEGTVVELMAREAYPYMQQTGQLLQAMWSEVGFKVNYNIYDAPVLRQKRRERDFHADSAAGSYRFDPDGWFSRQILSNGSQTQRESGFRNDKADQLINEARKTGDTKKRLEIYRDVENIINEELPILYTHHLTLLQAGNLNIQNYTPGISGAPSTQGAGIRTAWMA</sequence>